<gene>
    <name evidence="3" type="ORF">UT64_C0005G0019</name>
</gene>
<dbReference type="EMBL" id="LBXO01000005">
    <property type="protein sequence ID" value="KKR33639.1"/>
    <property type="molecule type" value="Genomic_DNA"/>
</dbReference>
<dbReference type="SUPFAM" id="SSF53474">
    <property type="entry name" value="alpha/beta-Hydrolases"/>
    <property type="match status" value="1"/>
</dbReference>
<dbReference type="InterPro" id="IPR022742">
    <property type="entry name" value="Hydrolase_4"/>
</dbReference>
<dbReference type="InterPro" id="IPR009199">
    <property type="entry name" value="PhoPQ-act_pathogen-rel_PqaA"/>
</dbReference>
<evidence type="ECO:0000259" key="2">
    <source>
        <dbReference type="Pfam" id="PF12146"/>
    </source>
</evidence>
<protein>
    <recommendedName>
        <fullName evidence="2">Serine aminopeptidase S33 domain-containing protein</fullName>
    </recommendedName>
</protein>
<dbReference type="PANTHER" id="PTHR16138:SF7">
    <property type="entry name" value="PALMITOYL-PROTEIN THIOESTERASE ABHD10, MITOCHONDRIAL"/>
    <property type="match status" value="1"/>
</dbReference>
<dbReference type="PANTHER" id="PTHR16138">
    <property type="entry name" value="MYCOPHENOLIC ACID ACYL-GLUCURONIDE ESTERASE, MITOCHONDRIAL"/>
    <property type="match status" value="1"/>
</dbReference>
<reference evidence="3 4" key="1">
    <citation type="journal article" date="2015" name="Nature">
        <title>rRNA introns, odd ribosomes, and small enigmatic genomes across a large radiation of phyla.</title>
        <authorList>
            <person name="Brown C.T."/>
            <person name="Hug L.A."/>
            <person name="Thomas B.C."/>
            <person name="Sharon I."/>
            <person name="Castelle C.J."/>
            <person name="Singh A."/>
            <person name="Wilkins M.J."/>
            <person name="Williams K.H."/>
            <person name="Banfield J.F."/>
        </authorList>
    </citation>
    <scope>NUCLEOTIDE SEQUENCE [LARGE SCALE GENOMIC DNA]</scope>
</reference>
<evidence type="ECO:0000313" key="3">
    <source>
        <dbReference type="EMBL" id="KKR33639.1"/>
    </source>
</evidence>
<organism evidence="3 4">
    <name type="scientific">Candidatus Falkowbacteria bacterium GW2011_GWF2_39_8</name>
    <dbReference type="NCBI Taxonomy" id="1618642"/>
    <lineage>
        <taxon>Bacteria</taxon>
        <taxon>Candidatus Falkowiibacteriota</taxon>
    </lineage>
</organism>
<dbReference type="Pfam" id="PF10142">
    <property type="entry name" value="PhoPQ_related"/>
    <property type="match status" value="1"/>
</dbReference>
<feature type="domain" description="Serine aminopeptidase S33" evidence="2">
    <location>
        <begin position="26"/>
        <end position="138"/>
    </location>
</feature>
<dbReference type="InterPro" id="IPR052382">
    <property type="entry name" value="ABHD10_acyl-thioesterase"/>
</dbReference>
<dbReference type="Proteomes" id="UP000034137">
    <property type="component" value="Unassembled WGS sequence"/>
</dbReference>
<dbReference type="Pfam" id="PF12146">
    <property type="entry name" value="Hydrolase_4"/>
    <property type="match status" value="1"/>
</dbReference>
<accession>A0A0G0PZY9</accession>
<sequence length="253" mass="29215">MEKLFIKNRKEQKISVIVERAEKQAGLAFVMHGMGVYKEQPQLEKIANAFKENKYTVVRFDATNAMGESDGNIEDATITNYYEDLEDVIKWSGIQDWYQEPFVLCGHSAGGMCVSLYAEKYPSKVKALAPISTVVSNTLIFYTKEEIEDWKKTGYRIWTSVSMPGVIKKLKYAYYEDKLKHDLLGEANNLLMPVLMIVGDNDKVTPLKHQQVLFDRLPGKKELHVIKNAKHNFDKEEHLKEIKTIFMNWIDKI</sequence>
<dbReference type="GO" id="GO:0004553">
    <property type="term" value="F:hydrolase activity, hydrolyzing O-glycosyl compounds"/>
    <property type="evidence" value="ECO:0007669"/>
    <property type="project" value="TreeGrafter"/>
</dbReference>
<dbReference type="Gene3D" id="3.40.50.1820">
    <property type="entry name" value="alpha/beta hydrolase"/>
    <property type="match status" value="1"/>
</dbReference>
<proteinExistence type="predicted"/>
<comment type="caution">
    <text evidence="3">The sequence shown here is derived from an EMBL/GenBank/DDBJ whole genome shotgun (WGS) entry which is preliminary data.</text>
</comment>
<evidence type="ECO:0000256" key="1">
    <source>
        <dbReference type="ARBA" id="ARBA00022801"/>
    </source>
</evidence>
<dbReference type="AlphaFoldDB" id="A0A0G0PZY9"/>
<name>A0A0G0PZY9_9BACT</name>
<keyword evidence="1" id="KW-0378">Hydrolase</keyword>
<evidence type="ECO:0000313" key="4">
    <source>
        <dbReference type="Proteomes" id="UP000034137"/>
    </source>
</evidence>
<dbReference type="InterPro" id="IPR029058">
    <property type="entry name" value="AB_hydrolase_fold"/>
</dbReference>